<gene>
    <name evidence="2" type="ORF">C6Y28_08130</name>
</gene>
<dbReference type="RefSeq" id="WP_051524986.1">
    <property type="nucleotide sequence ID" value="NZ_CP027569.1"/>
</dbReference>
<dbReference type="EMBL" id="CP027569">
    <property type="protein sequence ID" value="AVO27573.1"/>
    <property type="molecule type" value="Genomic_DNA"/>
</dbReference>
<evidence type="ECO:0000313" key="2">
    <source>
        <dbReference type="EMBL" id="AVO27573.1"/>
    </source>
</evidence>
<sequence>MDIIKSILHVFKKSDNAFKIMHPETESAQVTDWHQGIVNTLASTGLSSLVNVLSSDSLLALLIKKVFDATGVKYSLGQNGYVCFGSFYGGLIIQWGLLTLNHLGDIGAYDYCRFPIAFSNTNYSIVANHRGTDAAIVYQWNQEIKVNYCVLCAKDYKGSKNTPWEINWIAMGY</sequence>
<dbReference type="InterPro" id="IPR054075">
    <property type="entry name" value="Gp53-like_C"/>
</dbReference>
<name>A0A2S0M811_MEGEL</name>
<evidence type="ECO:0000313" key="3">
    <source>
        <dbReference type="Proteomes" id="UP000238358"/>
    </source>
</evidence>
<proteinExistence type="predicted"/>
<dbReference type="Proteomes" id="UP000238358">
    <property type="component" value="Chromosome"/>
</dbReference>
<dbReference type="Gene3D" id="2.60.40.3940">
    <property type="match status" value="1"/>
</dbReference>
<protein>
    <recommendedName>
        <fullName evidence="1">Putative tail fiber protein gp53-like C-terminal domain-containing protein</fullName>
    </recommendedName>
</protein>
<accession>A0A2S0M811</accession>
<evidence type="ECO:0000259" key="1">
    <source>
        <dbReference type="Pfam" id="PF21882"/>
    </source>
</evidence>
<reference evidence="2 3" key="1">
    <citation type="journal article" date="2018" name="Genome Announc.">
        <title>Complete genomes of two Megasphaera elsdenii strains, NCIMB 702410 and ATCC 25940.</title>
        <authorList>
            <person name="Hatmaker E.A."/>
            <person name="O'Dell K."/>
            <person name="Riley L.A."/>
            <person name="Klingeman D.M."/>
            <person name="Guss A.M."/>
        </authorList>
    </citation>
    <scope>NUCLEOTIDE SEQUENCE [LARGE SCALE GENOMIC DNA]</scope>
    <source>
        <strain evidence="2 3">NCIMB702410</strain>
    </source>
</reference>
<feature type="domain" description="Putative tail fiber protein gp53-like C-terminal" evidence="1">
    <location>
        <begin position="89"/>
        <end position="173"/>
    </location>
</feature>
<organism evidence="2 3">
    <name type="scientific">Megasphaera elsdenii</name>
    <dbReference type="NCBI Taxonomy" id="907"/>
    <lineage>
        <taxon>Bacteria</taxon>
        <taxon>Bacillati</taxon>
        <taxon>Bacillota</taxon>
        <taxon>Negativicutes</taxon>
        <taxon>Veillonellales</taxon>
        <taxon>Veillonellaceae</taxon>
        <taxon>Megasphaera</taxon>
    </lineage>
</organism>
<dbReference type="AlphaFoldDB" id="A0A2S0M811"/>
<dbReference type="Pfam" id="PF21882">
    <property type="entry name" value="Gp53-like_C"/>
    <property type="match status" value="1"/>
</dbReference>
<dbReference type="OrthoDB" id="1625722at2"/>